<dbReference type="PANTHER" id="PTHR46948">
    <property type="entry name" value="RIBONUCLEASE P PROTEIN SUBUNIT P38"/>
    <property type="match status" value="1"/>
</dbReference>
<organism evidence="3 4">
    <name type="scientific">Desmophyllum pertusum</name>
    <dbReference type="NCBI Taxonomy" id="174260"/>
    <lineage>
        <taxon>Eukaryota</taxon>
        <taxon>Metazoa</taxon>
        <taxon>Cnidaria</taxon>
        <taxon>Anthozoa</taxon>
        <taxon>Hexacorallia</taxon>
        <taxon>Scleractinia</taxon>
        <taxon>Caryophylliina</taxon>
        <taxon>Caryophylliidae</taxon>
        <taxon>Desmophyllum</taxon>
    </lineage>
</organism>
<feature type="compositionally biased region" description="Polar residues" evidence="1">
    <location>
        <begin position="331"/>
        <end position="368"/>
    </location>
</feature>
<proteinExistence type="predicted"/>
<evidence type="ECO:0000313" key="4">
    <source>
        <dbReference type="Proteomes" id="UP001163046"/>
    </source>
</evidence>
<feature type="region of interest" description="Disordered" evidence="1">
    <location>
        <begin position="286"/>
        <end position="422"/>
    </location>
</feature>
<reference evidence="3" key="1">
    <citation type="submission" date="2023-01" db="EMBL/GenBank/DDBJ databases">
        <title>Genome assembly of the deep-sea coral Lophelia pertusa.</title>
        <authorList>
            <person name="Herrera S."/>
            <person name="Cordes E."/>
        </authorList>
    </citation>
    <scope>NUCLEOTIDE SEQUENCE</scope>
    <source>
        <strain evidence="3">USNM1676648</strain>
        <tissue evidence="3">Polyp</tissue>
    </source>
</reference>
<name>A0A9W9ZJI7_9CNID</name>
<dbReference type="AlphaFoldDB" id="A0A9W9ZJI7"/>
<dbReference type="PANTHER" id="PTHR46948:SF1">
    <property type="entry name" value="RIBONUCLEASE P PROTEIN SUBUNIT P38"/>
    <property type="match status" value="1"/>
</dbReference>
<evidence type="ECO:0000259" key="2">
    <source>
        <dbReference type="Pfam" id="PF01248"/>
    </source>
</evidence>
<dbReference type="Proteomes" id="UP001163046">
    <property type="component" value="Unassembled WGS sequence"/>
</dbReference>
<dbReference type="Pfam" id="PF01248">
    <property type="entry name" value="Ribosomal_L7Ae"/>
    <property type="match status" value="1"/>
</dbReference>
<feature type="compositionally biased region" description="Basic residues" evidence="1">
    <location>
        <begin position="377"/>
        <end position="392"/>
    </location>
</feature>
<dbReference type="SUPFAM" id="SSF55315">
    <property type="entry name" value="L30e-like"/>
    <property type="match status" value="1"/>
</dbReference>
<dbReference type="EMBL" id="MU825985">
    <property type="protein sequence ID" value="KAJ7381848.1"/>
    <property type="molecule type" value="Genomic_DNA"/>
</dbReference>
<keyword evidence="3" id="KW-0378">Hydrolase</keyword>
<dbReference type="GO" id="GO:0004526">
    <property type="term" value="F:ribonuclease P activity"/>
    <property type="evidence" value="ECO:0007669"/>
    <property type="project" value="UniProtKB-EC"/>
</dbReference>
<keyword evidence="4" id="KW-1185">Reference proteome</keyword>
<dbReference type="EC" id="3.1.26.5" evidence="3"/>
<feature type="compositionally biased region" description="Basic and acidic residues" evidence="1">
    <location>
        <begin position="411"/>
        <end position="422"/>
    </location>
</feature>
<dbReference type="InterPro" id="IPR029064">
    <property type="entry name" value="Ribosomal_eL30-like_sf"/>
</dbReference>
<dbReference type="GO" id="GO:0001650">
    <property type="term" value="C:fibrillar center"/>
    <property type="evidence" value="ECO:0007669"/>
    <property type="project" value="TreeGrafter"/>
</dbReference>
<feature type="compositionally biased region" description="Polar residues" evidence="1">
    <location>
        <begin position="306"/>
        <end position="322"/>
    </location>
</feature>
<dbReference type="InterPro" id="IPR042848">
    <property type="entry name" value="Rpp38"/>
</dbReference>
<feature type="region of interest" description="Disordered" evidence="1">
    <location>
        <begin position="1"/>
        <end position="22"/>
    </location>
</feature>
<gene>
    <name evidence="3" type="primary">RPP38_2</name>
    <name evidence="3" type="ORF">OS493_038679</name>
</gene>
<feature type="domain" description="Ribosomal protein eL8/eL30/eS12/Gadd45" evidence="2">
    <location>
        <begin position="88"/>
        <end position="151"/>
    </location>
</feature>
<comment type="caution">
    <text evidence="3">The sequence shown here is derived from an EMBL/GenBank/DDBJ whole genome shotgun (WGS) entry which is preliminary data.</text>
</comment>
<accession>A0A9W9ZJI7</accession>
<dbReference type="InterPro" id="IPR004038">
    <property type="entry name" value="Ribosomal_eL8/eL30/eS12/Gad45"/>
</dbReference>
<sequence>MAATVKRDGIRKRRFPQSSTKHALSTPYHLQWPTLKKGGNKIIVNEIVRTLEPLHFEQLCISTKKFLKTLPTEYYDEATALRIQQEQEEKAKKAKLRSSLVIGLNQVTRALEKGTLKLVLVDRAIKPATLLEHLVVLCATRKAPAYAITGMGESAIPHSLGVSKVAAFAFKNIDTPTVFDDLVDFITIMIEPLYVPWLHSRKEEGEAPAATNPGINTADDSDEEHLPGIEEMHNKKRRRFKKRKNSQGKEELLAVSLHDSTLNLPSISTQTAVNVPDTSDSAVNLASTGNSTPNVPGASESAVNIPGTSNSAVNLPGTSGSTVDIPGTGDFTVNGQGSGNSAVNLQASSNSGVQAQATGNNTVNSQATDDAIINKTNAKKRRRFRRRSRNTNKKNQNNDDLVYLPPCVKSFDTEKDKGTPQK</sequence>
<protein>
    <submittedName>
        <fullName evidence="3">Ribonuclease P protein subunit p38</fullName>
        <ecNumber evidence="3">3.1.26.5</ecNumber>
    </submittedName>
</protein>
<dbReference type="Gene3D" id="3.30.1330.30">
    <property type="match status" value="1"/>
</dbReference>
<dbReference type="OrthoDB" id="20109at2759"/>
<dbReference type="GO" id="GO:0000172">
    <property type="term" value="C:ribonuclease MRP complex"/>
    <property type="evidence" value="ECO:0007669"/>
    <property type="project" value="InterPro"/>
</dbReference>
<evidence type="ECO:0000256" key="1">
    <source>
        <dbReference type="SAM" id="MobiDB-lite"/>
    </source>
</evidence>
<dbReference type="GO" id="GO:0001682">
    <property type="term" value="P:tRNA 5'-leader removal"/>
    <property type="evidence" value="ECO:0007669"/>
    <property type="project" value="InterPro"/>
</dbReference>
<feature type="compositionally biased region" description="Basic residues" evidence="1">
    <location>
        <begin position="234"/>
        <end position="246"/>
    </location>
</feature>
<feature type="region of interest" description="Disordered" evidence="1">
    <location>
        <begin position="205"/>
        <end position="249"/>
    </location>
</feature>
<dbReference type="GO" id="GO:0005655">
    <property type="term" value="C:nucleolar ribonuclease P complex"/>
    <property type="evidence" value="ECO:0007669"/>
    <property type="project" value="InterPro"/>
</dbReference>
<dbReference type="GO" id="GO:0033204">
    <property type="term" value="F:ribonuclease P RNA binding"/>
    <property type="evidence" value="ECO:0007669"/>
    <property type="project" value="TreeGrafter"/>
</dbReference>
<evidence type="ECO:0000313" key="3">
    <source>
        <dbReference type="EMBL" id="KAJ7381848.1"/>
    </source>
</evidence>
<feature type="compositionally biased region" description="Basic and acidic residues" evidence="1">
    <location>
        <begin position="224"/>
        <end position="233"/>
    </location>
</feature>